<dbReference type="OrthoDB" id="499686at2"/>
<evidence type="ECO:0000313" key="3">
    <source>
        <dbReference type="EMBL" id="OEJ75708.1"/>
    </source>
</evidence>
<dbReference type="PANTHER" id="PTHR36842:SF1">
    <property type="entry name" value="PROTEIN TOLB"/>
    <property type="match status" value="1"/>
</dbReference>
<dbReference type="PANTHER" id="PTHR36842">
    <property type="entry name" value="PROTEIN TOLB HOMOLOG"/>
    <property type="match status" value="1"/>
</dbReference>
<dbReference type="SUPFAM" id="SSF69304">
    <property type="entry name" value="Tricorn protease N-terminal domain"/>
    <property type="match status" value="1"/>
</dbReference>
<sequence length="424" mass="47416">MFQPRPFRFSFVSSFLVVGLLVSVSLESSLAIPRLSNSPNSLVFTALQGRGSGVRNSLFLITADGSHRRNLTPALTEVTAPIVWSPDGRRLAFVNGSSDLYVMQANGSQLTSIFKGSFCKVETYQIVWSSNQRLVFGRSCEGSTLEEPGSVELYTSTLTSVQGTRKIDRLPNHALSLAISPNGQKVAFIQEGHIYSMNVDGSQLINLTQNRDSNGRDSSRNRVENLYNSGGSSLVWSPDSRRIAFWMGQYPRQQLYTINAEGSQLRQLTQDPTQELYNVAITWSPDSQKIAYTRIQPGMTSDRQQAIYSVDIHSGVSTQLTRRLDSYDLVKWSPNGRQLAFVRGEFNRQSIHTLNLANLQERNLAPRLSLIGVTEIVWSVDSQQLAFNFSESEYSPLYAIAADGTGLRRLSQRFESVYFPTWKP</sequence>
<dbReference type="SUPFAM" id="SSF82171">
    <property type="entry name" value="DPP6 N-terminal domain-like"/>
    <property type="match status" value="1"/>
</dbReference>
<proteinExistence type="inferred from homology"/>
<evidence type="ECO:0000259" key="2">
    <source>
        <dbReference type="Pfam" id="PF00930"/>
    </source>
</evidence>
<feature type="domain" description="Dipeptidylpeptidase IV N-terminal" evidence="2">
    <location>
        <begin position="165"/>
        <end position="246"/>
    </location>
</feature>
<dbReference type="STRING" id="1781255.BH720_07985"/>
<dbReference type="Gene3D" id="2.130.10.10">
    <property type="entry name" value="YVTN repeat-like/Quinoprotein amine dehydrogenase"/>
    <property type="match status" value="1"/>
</dbReference>
<evidence type="ECO:0000256" key="1">
    <source>
        <dbReference type="ARBA" id="ARBA00009820"/>
    </source>
</evidence>
<dbReference type="Pfam" id="PF07676">
    <property type="entry name" value="PD40"/>
    <property type="match status" value="2"/>
</dbReference>
<dbReference type="InterPro" id="IPR015943">
    <property type="entry name" value="WD40/YVTN_repeat-like_dom_sf"/>
</dbReference>
<protein>
    <recommendedName>
        <fullName evidence="2">Dipeptidylpeptidase IV N-terminal domain-containing protein</fullName>
    </recommendedName>
</protein>
<comment type="similarity">
    <text evidence="1">Belongs to the TolB family.</text>
</comment>
<dbReference type="GO" id="GO:0006508">
    <property type="term" value="P:proteolysis"/>
    <property type="evidence" value="ECO:0007669"/>
    <property type="project" value="InterPro"/>
</dbReference>
<organism evidence="3">
    <name type="scientific">Desertifilum tharense IPPAS B-1220</name>
    <dbReference type="NCBI Taxonomy" id="1781255"/>
    <lineage>
        <taxon>Bacteria</taxon>
        <taxon>Bacillati</taxon>
        <taxon>Cyanobacteriota</taxon>
        <taxon>Cyanophyceae</taxon>
        <taxon>Desertifilales</taxon>
        <taxon>Desertifilaceae</taxon>
        <taxon>Desertifilum</taxon>
    </lineage>
</organism>
<dbReference type="RefSeq" id="WP_069966655.1">
    <property type="nucleotide sequence ID" value="NZ_CM124774.1"/>
</dbReference>
<dbReference type="Pfam" id="PF00930">
    <property type="entry name" value="DPPIV_N"/>
    <property type="match status" value="1"/>
</dbReference>
<dbReference type="InterPro" id="IPR002469">
    <property type="entry name" value="Peptidase_S9B_N"/>
</dbReference>
<dbReference type="InterPro" id="IPR011659">
    <property type="entry name" value="WD40"/>
</dbReference>
<accession>A0A1E5QM51</accession>
<dbReference type="InterPro" id="IPR011042">
    <property type="entry name" value="6-blade_b-propeller_TolB-like"/>
</dbReference>
<dbReference type="AlphaFoldDB" id="A0A1E5QM51"/>
<gene>
    <name evidence="3" type="ORF">BH720_07985</name>
</gene>
<dbReference type="Gene3D" id="2.120.10.30">
    <property type="entry name" value="TolB, C-terminal domain"/>
    <property type="match status" value="2"/>
</dbReference>
<reference evidence="3" key="1">
    <citation type="submission" date="2016-09" db="EMBL/GenBank/DDBJ databases">
        <title>Draft genome of thermotolerant cyanobacterium Desertifilum sp. strain IPPAS B-1220.</title>
        <authorList>
            <person name="Sinetova M.A."/>
            <person name="Bolakhan K."/>
            <person name="Zayadan B.K."/>
            <person name="Mironov K.S."/>
            <person name="Ustinova V."/>
            <person name="Kupriyanova E.V."/>
            <person name="Sidorov R.A."/>
            <person name="Skrypnik A.N."/>
            <person name="Gogoleva N.E."/>
            <person name="Gogolev Y.V."/>
            <person name="Los D.A."/>
        </authorList>
    </citation>
    <scope>NUCLEOTIDE SEQUENCE [LARGE SCALE GENOMIC DNA]</scope>
    <source>
        <strain evidence="3">IPPAS B-1220</strain>
    </source>
</reference>
<dbReference type="EMBL" id="MJGC01000045">
    <property type="protein sequence ID" value="OEJ75708.1"/>
    <property type="molecule type" value="Genomic_DNA"/>
</dbReference>
<name>A0A1E5QM51_9CYAN</name>
<comment type="caution">
    <text evidence="3">The sequence shown here is derived from an EMBL/GenBank/DDBJ whole genome shotgun (WGS) entry which is preliminary data.</text>
</comment>